<keyword evidence="4" id="KW-1185">Reference proteome</keyword>
<feature type="compositionally biased region" description="Basic and acidic residues" evidence="2">
    <location>
        <begin position="172"/>
        <end position="184"/>
    </location>
</feature>
<feature type="compositionally biased region" description="Low complexity" evidence="2">
    <location>
        <begin position="302"/>
        <end position="316"/>
    </location>
</feature>
<keyword evidence="1" id="KW-0597">Phosphoprotein</keyword>
<feature type="region of interest" description="Disordered" evidence="2">
    <location>
        <begin position="298"/>
        <end position="331"/>
    </location>
</feature>
<gene>
    <name evidence="3" type="ORF">KC01_LOCUS989</name>
</gene>
<feature type="compositionally biased region" description="Polar residues" evidence="2">
    <location>
        <begin position="247"/>
        <end position="260"/>
    </location>
</feature>
<evidence type="ECO:0000256" key="1">
    <source>
        <dbReference type="ARBA" id="ARBA00022553"/>
    </source>
</evidence>
<sequence>MVAAPLPHHMLGAARHGRCISTAGPLLWTRCRSSPRGRCCSRPGVTPRTLRFHTENGTSVCLPLSACRCPPFSLPPLTGDEPKSLSQDVQETLNFFEQTIDSLEKGLNEEELRPQVKWFNNPVDKDGGSHSHVNVKEQDIIDLVRPKPDLLQTRDTSFTPYSPDFQSLIQHPESHFDVKPRSDPGDPSPLTEFSSSLTDSHSVYHPPGSIPTPALIAQKIAENQSGGSTALSASSLLRRRSSEFDKSTNSNKQGPPTSTKPARYPANIIVVHGNREQQNTSLANINVEERKKLMFLQNHKATSPNSSTKTSTPLPSWAHNTPEVPSEGFVS</sequence>
<dbReference type="PANTHER" id="PTHR16095">
    <property type="entry name" value="TRANSMEMBRANE PROTEIN 143 FAMILY MEMBER"/>
    <property type="match status" value="1"/>
</dbReference>
<feature type="region of interest" description="Disordered" evidence="2">
    <location>
        <begin position="146"/>
        <end position="210"/>
    </location>
</feature>
<protein>
    <submittedName>
        <fullName evidence="3">Uncharacterized protein</fullName>
    </submittedName>
</protein>
<evidence type="ECO:0000313" key="3">
    <source>
        <dbReference type="EMBL" id="CAL1568348.1"/>
    </source>
</evidence>
<accession>A0AAV2ISZ9</accession>
<feature type="compositionally biased region" description="Polar residues" evidence="2">
    <location>
        <begin position="191"/>
        <end position="201"/>
    </location>
</feature>
<feature type="compositionally biased region" description="Polar residues" evidence="2">
    <location>
        <begin position="153"/>
        <end position="169"/>
    </location>
</feature>
<proteinExistence type="predicted"/>
<dbReference type="Proteomes" id="UP001497482">
    <property type="component" value="Chromosome 1"/>
</dbReference>
<dbReference type="PANTHER" id="PTHR16095:SF9">
    <property type="entry name" value="PROLINE AND SERINE-RICH PROTEIN 2"/>
    <property type="match status" value="1"/>
</dbReference>
<evidence type="ECO:0000313" key="4">
    <source>
        <dbReference type="Proteomes" id="UP001497482"/>
    </source>
</evidence>
<reference evidence="3 4" key="1">
    <citation type="submission" date="2024-04" db="EMBL/GenBank/DDBJ databases">
        <authorList>
            <person name="Waldvogel A.-M."/>
            <person name="Schoenle A."/>
        </authorList>
    </citation>
    <scope>NUCLEOTIDE SEQUENCE [LARGE SCALE GENOMIC DNA]</scope>
</reference>
<feature type="region of interest" description="Disordered" evidence="2">
    <location>
        <begin position="239"/>
        <end position="264"/>
    </location>
</feature>
<dbReference type="EMBL" id="OZ035823">
    <property type="protein sequence ID" value="CAL1568348.1"/>
    <property type="molecule type" value="Genomic_DNA"/>
</dbReference>
<dbReference type="AlphaFoldDB" id="A0AAV2ISZ9"/>
<organism evidence="3 4">
    <name type="scientific">Knipowitschia caucasica</name>
    <name type="common">Caucasian dwarf goby</name>
    <name type="synonym">Pomatoschistus caucasicus</name>
    <dbReference type="NCBI Taxonomy" id="637954"/>
    <lineage>
        <taxon>Eukaryota</taxon>
        <taxon>Metazoa</taxon>
        <taxon>Chordata</taxon>
        <taxon>Craniata</taxon>
        <taxon>Vertebrata</taxon>
        <taxon>Euteleostomi</taxon>
        <taxon>Actinopterygii</taxon>
        <taxon>Neopterygii</taxon>
        <taxon>Teleostei</taxon>
        <taxon>Neoteleostei</taxon>
        <taxon>Acanthomorphata</taxon>
        <taxon>Gobiaria</taxon>
        <taxon>Gobiiformes</taxon>
        <taxon>Gobioidei</taxon>
        <taxon>Gobiidae</taxon>
        <taxon>Gobiinae</taxon>
        <taxon>Knipowitschia</taxon>
    </lineage>
</organism>
<evidence type="ECO:0000256" key="2">
    <source>
        <dbReference type="SAM" id="MobiDB-lite"/>
    </source>
</evidence>
<name>A0AAV2ISZ9_KNICA</name>